<feature type="domain" description="Rhodanese" evidence="1">
    <location>
        <begin position="98"/>
        <end position="126"/>
    </location>
</feature>
<comment type="caution">
    <text evidence="2">The sequence shown here is derived from an EMBL/GenBank/DDBJ whole genome shotgun (WGS) entry which is preliminary data.</text>
</comment>
<dbReference type="Proteomes" id="UP000696294">
    <property type="component" value="Unassembled WGS sequence"/>
</dbReference>
<dbReference type="PROSITE" id="PS50206">
    <property type="entry name" value="RHODANESE_3"/>
    <property type="match status" value="1"/>
</dbReference>
<evidence type="ECO:0000313" key="2">
    <source>
        <dbReference type="EMBL" id="NJP90908.1"/>
    </source>
</evidence>
<dbReference type="EMBL" id="JAATEP010000009">
    <property type="protein sequence ID" value="NJP90908.1"/>
    <property type="molecule type" value="Genomic_DNA"/>
</dbReference>
<dbReference type="RefSeq" id="WP_168010361.1">
    <property type="nucleotide sequence ID" value="NZ_JAATEP010000009.1"/>
</dbReference>
<name>A0ABX1AZ63_9ACTN</name>
<sequence length="369" mass="39554">MTPPTSLRDHIQKAVDDGVWPAAQFAIARHGEILAFESFGDARDGDRFCLFSATKPIVASLMWQLIGEGLIGLETRVAEVWPEFGAHGKDVVTVEHVLLHTCGFPNAALDDGGMEAWRLEWQPGSRYEYHATSAHWVLAELIHRLTGQDFRQALRDRVLAPLGLDRLELGVPVDRQADLKRVTATGKRSMEVLEALFGQPIDEAVLDADSARTLAVANDPELVTVGVPGAGAFSDAASVALFYQELLHNRAGLWRPDVLATATGEIRNTLPDPIRMGASANRSIGLIIAGPDDGAALKIPSLGVEVPLRPFGGAVSPRAFGHGGAGGQSAWADPATGLSFCLLVNGFDRDLLGDTERHAAIESRAAQWA</sequence>
<dbReference type="InterPro" id="IPR001466">
    <property type="entry name" value="Beta-lactam-related"/>
</dbReference>
<protein>
    <submittedName>
        <fullName evidence="2">Beta-lactamase family protein</fullName>
    </submittedName>
</protein>
<dbReference type="Pfam" id="PF00144">
    <property type="entry name" value="Beta-lactamase"/>
    <property type="match status" value="1"/>
</dbReference>
<gene>
    <name evidence="2" type="ORF">HCN51_15820</name>
</gene>
<dbReference type="InterPro" id="IPR050789">
    <property type="entry name" value="Diverse_Enzym_Activities"/>
</dbReference>
<dbReference type="Gene3D" id="3.40.710.10">
    <property type="entry name" value="DD-peptidase/beta-lactamase superfamily"/>
    <property type="match status" value="1"/>
</dbReference>
<dbReference type="InterPro" id="IPR001763">
    <property type="entry name" value="Rhodanese-like_dom"/>
</dbReference>
<organism evidence="2 3">
    <name type="scientific">Nonomuraea composti</name>
    <dbReference type="NCBI Taxonomy" id="2720023"/>
    <lineage>
        <taxon>Bacteria</taxon>
        <taxon>Bacillati</taxon>
        <taxon>Actinomycetota</taxon>
        <taxon>Actinomycetes</taxon>
        <taxon>Streptosporangiales</taxon>
        <taxon>Streptosporangiaceae</taxon>
        <taxon>Nonomuraea</taxon>
    </lineage>
</organism>
<accession>A0ABX1AZ63</accession>
<dbReference type="SUPFAM" id="SSF56601">
    <property type="entry name" value="beta-lactamase/transpeptidase-like"/>
    <property type="match status" value="1"/>
</dbReference>
<proteinExistence type="predicted"/>
<evidence type="ECO:0000259" key="1">
    <source>
        <dbReference type="PROSITE" id="PS50206"/>
    </source>
</evidence>
<dbReference type="PANTHER" id="PTHR43283">
    <property type="entry name" value="BETA-LACTAMASE-RELATED"/>
    <property type="match status" value="1"/>
</dbReference>
<dbReference type="InterPro" id="IPR012338">
    <property type="entry name" value="Beta-lactam/transpept-like"/>
</dbReference>
<keyword evidence="3" id="KW-1185">Reference proteome</keyword>
<dbReference type="PANTHER" id="PTHR43283:SF3">
    <property type="entry name" value="BETA-LACTAMASE FAMILY PROTEIN (AFU_ORTHOLOGUE AFUA_5G07500)"/>
    <property type="match status" value="1"/>
</dbReference>
<evidence type="ECO:0000313" key="3">
    <source>
        <dbReference type="Proteomes" id="UP000696294"/>
    </source>
</evidence>
<reference evidence="2 3" key="1">
    <citation type="submission" date="2020-03" db="EMBL/GenBank/DDBJ databases">
        <title>WGS of actinomycetes isolated from Thailand.</title>
        <authorList>
            <person name="Thawai C."/>
        </authorList>
    </citation>
    <scope>NUCLEOTIDE SEQUENCE [LARGE SCALE GENOMIC DNA]</scope>
    <source>
        <strain evidence="2 3">FMUSA5-5</strain>
    </source>
</reference>